<dbReference type="EMBL" id="QKXF01000060">
    <property type="protein sequence ID" value="RQM18441.1"/>
    <property type="molecule type" value="Genomic_DNA"/>
</dbReference>
<comment type="caution">
    <text evidence="1">The sequence shown here is derived from an EMBL/GenBank/DDBJ whole genome shotgun (WGS) entry which is preliminary data.</text>
</comment>
<sequence length="118" mass="13192">MSMYVLLLRHVVGSAPLRCFLLYPSVVLRGPRRGLTLLAFALSVYLQALPRQKNHSNVHCAATDSKSAQFRLGSIGEDREQIAQMVVREDVAQMVERSLCMREVQGSIPCFSSEIMLP</sequence>
<reference evidence="1 2" key="1">
    <citation type="submission" date="2018-06" db="EMBL/GenBank/DDBJ databases">
        <title>Comparative genomics of downy mildews reveals potential adaptations to biotrophy.</title>
        <authorList>
            <person name="Fletcher K."/>
            <person name="Klosterman S.J."/>
            <person name="Derevnina L."/>
            <person name="Martin F."/>
            <person name="Koike S."/>
            <person name="Reyes Chin-Wo S."/>
            <person name="Mou B."/>
            <person name="Michelmore R."/>
        </authorList>
    </citation>
    <scope>NUCLEOTIDE SEQUENCE [LARGE SCALE GENOMIC DNA]</scope>
    <source>
        <strain evidence="1 2">R13</strain>
    </source>
</reference>
<gene>
    <name evidence="1" type="ORF">DD237_008505</name>
</gene>
<evidence type="ECO:0000313" key="1">
    <source>
        <dbReference type="EMBL" id="RQM18441.1"/>
    </source>
</evidence>
<name>A0A3R8D1E6_9STRA</name>
<dbReference type="AlphaFoldDB" id="A0A3R8D1E6"/>
<dbReference type="AntiFam" id="ANF00010">
    <property type="entry name" value="tRNA translation"/>
</dbReference>
<accession>A0A3R8D1E6</accession>
<dbReference type="Proteomes" id="UP000286097">
    <property type="component" value="Unassembled WGS sequence"/>
</dbReference>
<organism evidence="1 2">
    <name type="scientific">Peronospora effusa</name>
    <dbReference type="NCBI Taxonomy" id="542832"/>
    <lineage>
        <taxon>Eukaryota</taxon>
        <taxon>Sar</taxon>
        <taxon>Stramenopiles</taxon>
        <taxon>Oomycota</taxon>
        <taxon>Peronosporomycetes</taxon>
        <taxon>Peronosporales</taxon>
        <taxon>Peronosporaceae</taxon>
        <taxon>Peronospora</taxon>
    </lineage>
</organism>
<dbReference type="VEuPathDB" id="FungiDB:DD237_008505"/>
<evidence type="ECO:0000313" key="2">
    <source>
        <dbReference type="Proteomes" id="UP000286097"/>
    </source>
</evidence>
<proteinExistence type="predicted"/>
<protein>
    <submittedName>
        <fullName evidence="1">Uncharacterized protein</fullName>
    </submittedName>
</protein>